<dbReference type="Proteomes" id="UP000054279">
    <property type="component" value="Unassembled WGS sequence"/>
</dbReference>
<gene>
    <name evidence="1" type="ORF">M422DRAFT_253250</name>
</gene>
<accession>A0A0C9VY37</accession>
<organism evidence="1 2">
    <name type="scientific">Sphaerobolus stellatus (strain SS14)</name>
    <dbReference type="NCBI Taxonomy" id="990650"/>
    <lineage>
        <taxon>Eukaryota</taxon>
        <taxon>Fungi</taxon>
        <taxon>Dikarya</taxon>
        <taxon>Basidiomycota</taxon>
        <taxon>Agaricomycotina</taxon>
        <taxon>Agaricomycetes</taxon>
        <taxon>Phallomycetidae</taxon>
        <taxon>Geastrales</taxon>
        <taxon>Sphaerobolaceae</taxon>
        <taxon>Sphaerobolus</taxon>
    </lineage>
</organism>
<name>A0A0C9VY37_SPHS4</name>
<evidence type="ECO:0000313" key="2">
    <source>
        <dbReference type="Proteomes" id="UP000054279"/>
    </source>
</evidence>
<dbReference type="HOGENOM" id="CLU_813958_0_0_1"/>
<proteinExistence type="predicted"/>
<protein>
    <submittedName>
        <fullName evidence="1">Uncharacterized protein</fullName>
    </submittedName>
</protein>
<sequence>MALGSLNPAHAIQSAHLIVVLGTCKRETADEHGYLLQTVIDACKAHGIILYCLVSDGESKRGLALNQMTLKFPLSVSSRLFPLLGRLSLFDTLVRSGNLTLDKDYQHIFKHAWNAILRSKGVSINGTILTTSIIGQHLAESGISTGRLDVLLNLNDCQDVPLALSLLLAIWKLPEPSTDVAPGYAQTCQLINIFGELLSSLIQPYITPSLTLYDQLKLLSEAVHLSLALYCLGRGAFVPVQFYADIAIMVKNAYFCVAKTQLDNPMAKFHLTLLRTDRLESQFGNL</sequence>
<dbReference type="EMBL" id="KN837123">
    <property type="protein sequence ID" value="KIJ43371.1"/>
    <property type="molecule type" value="Genomic_DNA"/>
</dbReference>
<evidence type="ECO:0000313" key="1">
    <source>
        <dbReference type="EMBL" id="KIJ43371.1"/>
    </source>
</evidence>
<reference evidence="1 2" key="1">
    <citation type="submission" date="2014-06" db="EMBL/GenBank/DDBJ databases">
        <title>Evolutionary Origins and Diversification of the Mycorrhizal Mutualists.</title>
        <authorList>
            <consortium name="DOE Joint Genome Institute"/>
            <consortium name="Mycorrhizal Genomics Consortium"/>
            <person name="Kohler A."/>
            <person name="Kuo A."/>
            <person name="Nagy L.G."/>
            <person name="Floudas D."/>
            <person name="Copeland A."/>
            <person name="Barry K.W."/>
            <person name="Cichocki N."/>
            <person name="Veneault-Fourrey C."/>
            <person name="LaButti K."/>
            <person name="Lindquist E.A."/>
            <person name="Lipzen A."/>
            <person name="Lundell T."/>
            <person name="Morin E."/>
            <person name="Murat C."/>
            <person name="Riley R."/>
            <person name="Ohm R."/>
            <person name="Sun H."/>
            <person name="Tunlid A."/>
            <person name="Henrissat B."/>
            <person name="Grigoriev I.V."/>
            <person name="Hibbett D.S."/>
            <person name="Martin F."/>
        </authorList>
    </citation>
    <scope>NUCLEOTIDE SEQUENCE [LARGE SCALE GENOMIC DNA]</scope>
    <source>
        <strain evidence="1 2">SS14</strain>
    </source>
</reference>
<dbReference type="OrthoDB" id="2691851at2759"/>
<keyword evidence="2" id="KW-1185">Reference proteome</keyword>
<dbReference type="AlphaFoldDB" id="A0A0C9VY37"/>